<evidence type="ECO:0000256" key="1">
    <source>
        <dbReference type="SAM" id="MobiDB-lite"/>
    </source>
</evidence>
<organism evidence="2 3">
    <name type="scientific">Neohortaea acidophila</name>
    <dbReference type="NCBI Taxonomy" id="245834"/>
    <lineage>
        <taxon>Eukaryota</taxon>
        <taxon>Fungi</taxon>
        <taxon>Dikarya</taxon>
        <taxon>Ascomycota</taxon>
        <taxon>Pezizomycotina</taxon>
        <taxon>Dothideomycetes</taxon>
        <taxon>Dothideomycetidae</taxon>
        <taxon>Mycosphaerellales</taxon>
        <taxon>Teratosphaeriaceae</taxon>
        <taxon>Neohortaea</taxon>
    </lineage>
</organism>
<feature type="compositionally biased region" description="Low complexity" evidence="1">
    <location>
        <begin position="79"/>
        <end position="92"/>
    </location>
</feature>
<proteinExistence type="predicted"/>
<accession>A0A6A6PN36</accession>
<gene>
    <name evidence="2" type="ORF">BDY17DRAFT_312050</name>
</gene>
<keyword evidence="3" id="KW-1185">Reference proteome</keyword>
<dbReference type="AlphaFoldDB" id="A0A6A6PN36"/>
<feature type="region of interest" description="Disordered" evidence="1">
    <location>
        <begin position="71"/>
        <end position="100"/>
    </location>
</feature>
<name>A0A6A6PN36_9PEZI</name>
<reference evidence="2" key="1">
    <citation type="journal article" date="2020" name="Stud. Mycol.">
        <title>101 Dothideomycetes genomes: a test case for predicting lifestyles and emergence of pathogens.</title>
        <authorList>
            <person name="Haridas S."/>
            <person name="Albert R."/>
            <person name="Binder M."/>
            <person name="Bloem J."/>
            <person name="Labutti K."/>
            <person name="Salamov A."/>
            <person name="Andreopoulos B."/>
            <person name="Baker S."/>
            <person name="Barry K."/>
            <person name="Bills G."/>
            <person name="Bluhm B."/>
            <person name="Cannon C."/>
            <person name="Castanera R."/>
            <person name="Culley D."/>
            <person name="Daum C."/>
            <person name="Ezra D."/>
            <person name="Gonzalez J."/>
            <person name="Henrissat B."/>
            <person name="Kuo A."/>
            <person name="Liang C."/>
            <person name="Lipzen A."/>
            <person name="Lutzoni F."/>
            <person name="Magnuson J."/>
            <person name="Mondo S."/>
            <person name="Nolan M."/>
            <person name="Ohm R."/>
            <person name="Pangilinan J."/>
            <person name="Park H.-J."/>
            <person name="Ramirez L."/>
            <person name="Alfaro M."/>
            <person name="Sun H."/>
            <person name="Tritt A."/>
            <person name="Yoshinaga Y."/>
            <person name="Zwiers L.-H."/>
            <person name="Turgeon B."/>
            <person name="Goodwin S."/>
            <person name="Spatafora J."/>
            <person name="Crous P."/>
            <person name="Grigoriev I."/>
        </authorList>
    </citation>
    <scope>NUCLEOTIDE SEQUENCE</scope>
    <source>
        <strain evidence="2">CBS 113389</strain>
    </source>
</reference>
<evidence type="ECO:0000313" key="2">
    <source>
        <dbReference type="EMBL" id="KAF2481325.1"/>
    </source>
</evidence>
<dbReference type="Proteomes" id="UP000799767">
    <property type="component" value="Unassembled WGS sequence"/>
</dbReference>
<evidence type="ECO:0000313" key="3">
    <source>
        <dbReference type="Proteomes" id="UP000799767"/>
    </source>
</evidence>
<dbReference type="GeneID" id="54476596"/>
<dbReference type="RefSeq" id="XP_033587895.1">
    <property type="nucleotide sequence ID" value="XM_033735594.1"/>
</dbReference>
<sequence length="100" mass="10878">MSYRLWSLQHALRACDLPLDNLQYKAVIAQANSLPDAEANDYLCSILGTSNAALHFITVFNEYRADLAEQRAEIEAAESDSSPTSSPSASPAIRLPSPEP</sequence>
<dbReference type="EMBL" id="MU001638">
    <property type="protein sequence ID" value="KAF2481325.1"/>
    <property type="molecule type" value="Genomic_DNA"/>
</dbReference>
<protein>
    <submittedName>
        <fullName evidence="2">Uncharacterized protein</fullName>
    </submittedName>
</protein>